<dbReference type="SUPFAM" id="SSF51161">
    <property type="entry name" value="Trimeric LpxA-like enzymes"/>
    <property type="match status" value="1"/>
</dbReference>
<evidence type="ECO:0000256" key="3">
    <source>
        <dbReference type="ARBA" id="ARBA00022737"/>
    </source>
</evidence>
<dbReference type="InterPro" id="IPR018357">
    <property type="entry name" value="Hexapep_transf_CS"/>
</dbReference>
<organism evidence="5 6">
    <name type="scientific">Phyllobacterium phragmitis</name>
    <dbReference type="NCBI Taxonomy" id="2670329"/>
    <lineage>
        <taxon>Bacteria</taxon>
        <taxon>Pseudomonadati</taxon>
        <taxon>Pseudomonadota</taxon>
        <taxon>Alphaproteobacteria</taxon>
        <taxon>Hyphomicrobiales</taxon>
        <taxon>Phyllobacteriaceae</taxon>
        <taxon>Phyllobacterium</taxon>
    </lineage>
</organism>
<accession>A0ABQ0H5R0</accession>
<dbReference type="Proteomes" id="UP001628091">
    <property type="component" value="Unassembled WGS sequence"/>
</dbReference>
<evidence type="ECO:0000313" key="5">
    <source>
        <dbReference type="EMBL" id="GAB1584242.1"/>
    </source>
</evidence>
<comment type="similarity">
    <text evidence="1">Belongs to the transferase hexapeptide repeat family.</text>
</comment>
<proteinExistence type="inferred from homology"/>
<evidence type="ECO:0000256" key="1">
    <source>
        <dbReference type="ARBA" id="ARBA00007274"/>
    </source>
</evidence>
<name>A0ABQ0H5R0_9HYPH</name>
<gene>
    <name evidence="5" type="ORF">PPNSA23_41850</name>
</gene>
<dbReference type="InterPro" id="IPR001451">
    <property type="entry name" value="Hexapep"/>
</dbReference>
<keyword evidence="6" id="KW-1185">Reference proteome</keyword>
<evidence type="ECO:0000313" key="6">
    <source>
        <dbReference type="Proteomes" id="UP001628091"/>
    </source>
</evidence>
<dbReference type="InterPro" id="IPR050179">
    <property type="entry name" value="Trans_hexapeptide_repeat"/>
</dbReference>
<dbReference type="InterPro" id="IPR011004">
    <property type="entry name" value="Trimer_LpxA-like_sf"/>
</dbReference>
<dbReference type="CDD" id="cd03349">
    <property type="entry name" value="LbH_XAT"/>
    <property type="match status" value="1"/>
</dbReference>
<dbReference type="PANTHER" id="PTHR43300">
    <property type="entry name" value="ACETYLTRANSFERASE"/>
    <property type="match status" value="1"/>
</dbReference>
<dbReference type="Gene3D" id="2.160.10.10">
    <property type="entry name" value="Hexapeptide repeat proteins"/>
    <property type="match status" value="1"/>
</dbReference>
<evidence type="ECO:0000256" key="2">
    <source>
        <dbReference type="ARBA" id="ARBA00022679"/>
    </source>
</evidence>
<dbReference type="PROSITE" id="PS00101">
    <property type="entry name" value="HEXAPEP_TRANSFERASES"/>
    <property type="match status" value="1"/>
</dbReference>
<reference evidence="5 6" key="1">
    <citation type="submission" date="2024-10" db="EMBL/GenBank/DDBJ databases">
        <title>Isolation, draft genome sequencing and identification of Phyllobacterium sp. NSA23, isolated from leaf soil.</title>
        <authorList>
            <person name="Akita H."/>
        </authorList>
    </citation>
    <scope>NUCLEOTIDE SEQUENCE [LARGE SCALE GENOMIC DNA]</scope>
    <source>
        <strain evidence="5 6">NSA23</strain>
    </source>
</reference>
<sequence>MVKILSINLTKDLILSLEEMNVYTVDRRKIEKYVEKKVTFREDVSVGENSVILSGGIIFNIGSYSYSWSHFVHGFSIGNYCSISKNVRVMGVNHPIDRFTTSPITYDKTFPIFSDVISQSGLVQVSNAATLAPPKIGHDVWIGQDVLLARGIIIGNGAIIAAGSVVTKDVQPYEIVGGAPAKLIRKRFDDRTIDHLQSTKWFDFDIASMEIKADAAIPEFISSFNLARDEGKIRRIPEPVLFREILRRVDAELPIDGEDI</sequence>
<keyword evidence="3" id="KW-0677">Repeat</keyword>
<dbReference type="EMBL" id="BAAFZP010000002">
    <property type="protein sequence ID" value="GAB1584242.1"/>
    <property type="molecule type" value="Genomic_DNA"/>
</dbReference>
<protein>
    <submittedName>
        <fullName evidence="5">CatB-related O-acetyltransferase</fullName>
    </submittedName>
</protein>
<keyword evidence="4" id="KW-0012">Acyltransferase</keyword>
<evidence type="ECO:0000256" key="4">
    <source>
        <dbReference type="ARBA" id="ARBA00023315"/>
    </source>
</evidence>
<dbReference type="PANTHER" id="PTHR43300:SF11">
    <property type="entry name" value="ACETYLTRANSFERASE RV3034C-RELATED"/>
    <property type="match status" value="1"/>
</dbReference>
<comment type="caution">
    <text evidence="5">The sequence shown here is derived from an EMBL/GenBank/DDBJ whole genome shotgun (WGS) entry which is preliminary data.</text>
</comment>
<dbReference type="Pfam" id="PF00132">
    <property type="entry name" value="Hexapep"/>
    <property type="match status" value="1"/>
</dbReference>
<keyword evidence="2" id="KW-0808">Transferase</keyword>
<dbReference type="RefSeq" id="WP_407866684.1">
    <property type="nucleotide sequence ID" value="NZ_BAAFZP010000002.1"/>
</dbReference>